<dbReference type="EMBL" id="JAZAQF010000007">
    <property type="protein sequence ID" value="MFG3816331.1"/>
    <property type="molecule type" value="Genomic_DNA"/>
</dbReference>
<protein>
    <submittedName>
        <fullName evidence="1">Uncharacterized protein</fullName>
    </submittedName>
</protein>
<dbReference type="Proteomes" id="UP001604335">
    <property type="component" value="Unassembled WGS sequence"/>
</dbReference>
<keyword evidence="2" id="KW-1185">Reference proteome</keyword>
<dbReference type="RefSeq" id="WP_393010146.1">
    <property type="nucleotide sequence ID" value="NZ_JAZAQF010000007.1"/>
</dbReference>
<organism evidence="1 2">
    <name type="scientific">Limnothrix redekei LRLZ20PSL1</name>
    <dbReference type="NCBI Taxonomy" id="3112953"/>
    <lineage>
        <taxon>Bacteria</taxon>
        <taxon>Bacillati</taxon>
        <taxon>Cyanobacteriota</taxon>
        <taxon>Cyanophyceae</taxon>
        <taxon>Pseudanabaenales</taxon>
        <taxon>Pseudanabaenaceae</taxon>
        <taxon>Limnothrix</taxon>
    </lineage>
</organism>
<sequence>MHFTSATRSPLRCLAGCCAENTILGNFGQRLAHWAHRAVVWLNTPDQIRVWSRILPTGEEIFYGWDPRTGDRFSSPAERELRSWLEEHHHYRF</sequence>
<accession>A0ABW7C8S3</accession>
<evidence type="ECO:0000313" key="2">
    <source>
        <dbReference type="Proteomes" id="UP001604335"/>
    </source>
</evidence>
<comment type="caution">
    <text evidence="1">The sequence shown here is derived from an EMBL/GenBank/DDBJ whole genome shotgun (WGS) entry which is preliminary data.</text>
</comment>
<gene>
    <name evidence="1" type="ORF">VPK24_01675</name>
</gene>
<name>A0ABW7C8S3_9CYAN</name>
<evidence type="ECO:0000313" key="1">
    <source>
        <dbReference type="EMBL" id="MFG3816331.1"/>
    </source>
</evidence>
<reference evidence="2" key="1">
    <citation type="journal article" date="2024" name="Algal Res.">
        <title>Biochemical, toxicological and genomic investigation of a high-biomass producing Limnothrix strain isolated from Italian shallow drinking water reservoir.</title>
        <authorList>
            <person name="Simonazzi M."/>
            <person name="Shishido T.K."/>
            <person name="Delbaje E."/>
            <person name="Wahlsten M."/>
            <person name="Fewer D.P."/>
            <person name="Sivonen K."/>
            <person name="Pezzolesi L."/>
            <person name="Pistocchi R."/>
        </authorList>
    </citation>
    <scope>NUCLEOTIDE SEQUENCE [LARGE SCALE GENOMIC DNA]</scope>
    <source>
        <strain evidence="2">LRLZ20PSL1</strain>
    </source>
</reference>
<proteinExistence type="predicted"/>